<dbReference type="SUPFAM" id="SSF53448">
    <property type="entry name" value="Nucleotide-diphospho-sugar transferases"/>
    <property type="match status" value="1"/>
</dbReference>
<keyword evidence="2" id="KW-1185">Reference proteome</keyword>
<dbReference type="EMBL" id="JACHLE010000001">
    <property type="protein sequence ID" value="MBB4804748.1"/>
    <property type="molecule type" value="Genomic_DNA"/>
</dbReference>
<proteinExistence type="predicted"/>
<evidence type="ECO:0000313" key="1">
    <source>
        <dbReference type="EMBL" id="MBB4804748.1"/>
    </source>
</evidence>
<organism evidence="1 2">
    <name type="scientific">Chryseobacterium defluvii</name>
    <dbReference type="NCBI Taxonomy" id="160396"/>
    <lineage>
        <taxon>Bacteria</taxon>
        <taxon>Pseudomonadati</taxon>
        <taxon>Bacteroidota</taxon>
        <taxon>Flavobacteriia</taxon>
        <taxon>Flavobacteriales</taxon>
        <taxon>Weeksellaceae</taxon>
        <taxon>Chryseobacterium group</taxon>
        <taxon>Chryseobacterium</taxon>
    </lineage>
</organism>
<evidence type="ECO:0008006" key="3">
    <source>
        <dbReference type="Google" id="ProtNLM"/>
    </source>
</evidence>
<accession>A0A840K9U2</accession>
<reference evidence="1 2" key="1">
    <citation type="submission" date="2020-08" db="EMBL/GenBank/DDBJ databases">
        <title>Functional genomics of gut bacteria from endangered species of beetles.</title>
        <authorList>
            <person name="Carlos-Shanley C."/>
        </authorList>
    </citation>
    <scope>NUCLEOTIDE SEQUENCE [LARGE SCALE GENOMIC DNA]</scope>
    <source>
        <strain evidence="1 2">S00151</strain>
    </source>
</reference>
<gene>
    <name evidence="1" type="ORF">HNP38_000020</name>
</gene>
<protein>
    <recommendedName>
        <fullName evidence="3">Glycosyl transferase family 2</fullName>
    </recommendedName>
</protein>
<dbReference type="AlphaFoldDB" id="A0A840K9U2"/>
<dbReference type="CDD" id="cd00761">
    <property type="entry name" value="Glyco_tranf_GTA_type"/>
    <property type="match status" value="1"/>
</dbReference>
<dbReference type="InterPro" id="IPR029044">
    <property type="entry name" value="Nucleotide-diphossugar_trans"/>
</dbReference>
<dbReference type="RefSeq" id="WP_184182592.1">
    <property type="nucleotide sequence ID" value="NZ_JACHLE010000001.1"/>
</dbReference>
<dbReference type="Gene3D" id="3.90.550.10">
    <property type="entry name" value="Spore Coat Polysaccharide Biosynthesis Protein SpsA, Chain A"/>
    <property type="match status" value="1"/>
</dbReference>
<sequence length="265" mass="31094">MQVIYILVATTDRKILQNDFFKYLQTSEYLQLVVSNQIIHEDIALDWDKPFTKIINQKNKGISLNRNSCLHAVEKGVGIIADDDVSYNEDFEQIIRKSFEQNPDFDIFTYKIDTQTEKPYKGYSKNSYELNSNSVLNRQKILKISSIEVAFRIEKIKEKQIWFNTDFGIGSKKMTGGEEVIFLLDCLRAGLRLKYIPEFLVNHPFISSGKQYSNKLLYSFGQVFHRAYGLLYYPFCVYFLLKKLPKLKQEKIPYFSALKTMWFGQ</sequence>
<evidence type="ECO:0000313" key="2">
    <source>
        <dbReference type="Proteomes" id="UP000592180"/>
    </source>
</evidence>
<name>A0A840K9U2_9FLAO</name>
<dbReference type="Proteomes" id="UP000592180">
    <property type="component" value="Unassembled WGS sequence"/>
</dbReference>
<comment type="caution">
    <text evidence="1">The sequence shown here is derived from an EMBL/GenBank/DDBJ whole genome shotgun (WGS) entry which is preliminary data.</text>
</comment>